<proteinExistence type="predicted"/>
<dbReference type="RefSeq" id="WP_380712257.1">
    <property type="nucleotide sequence ID" value="NZ_JBHUML010000002.1"/>
</dbReference>
<protein>
    <submittedName>
        <fullName evidence="4">S-layer homology domain-containing protein</fullName>
    </submittedName>
</protein>
<feature type="domain" description="SLH" evidence="3">
    <location>
        <begin position="143"/>
        <end position="206"/>
    </location>
</feature>
<dbReference type="PANTHER" id="PTHR43308">
    <property type="entry name" value="OUTER MEMBRANE PROTEIN ALPHA-RELATED"/>
    <property type="match status" value="1"/>
</dbReference>
<accession>A0ABW5SZ35</accession>
<comment type="caution">
    <text evidence="4">The sequence shown here is derived from an EMBL/GenBank/DDBJ whole genome shotgun (WGS) entry which is preliminary data.</text>
</comment>
<dbReference type="Pfam" id="PF00395">
    <property type="entry name" value="SLH"/>
    <property type="match status" value="3"/>
</dbReference>
<feature type="domain" description="SLH" evidence="3">
    <location>
        <begin position="23"/>
        <end position="86"/>
    </location>
</feature>
<reference evidence="5" key="1">
    <citation type="journal article" date="2019" name="Int. J. Syst. Evol. Microbiol.">
        <title>The Global Catalogue of Microorganisms (GCM) 10K type strain sequencing project: providing services to taxonomists for standard genome sequencing and annotation.</title>
        <authorList>
            <consortium name="The Broad Institute Genomics Platform"/>
            <consortium name="The Broad Institute Genome Sequencing Center for Infectious Disease"/>
            <person name="Wu L."/>
            <person name="Ma J."/>
        </authorList>
    </citation>
    <scope>NUCLEOTIDE SEQUENCE [LARGE SCALE GENOMIC DNA]</scope>
    <source>
        <strain evidence="5">KCTC 33792</strain>
    </source>
</reference>
<feature type="chain" id="PRO_5047187900" evidence="2">
    <location>
        <begin position="25"/>
        <end position="328"/>
    </location>
</feature>
<sequence>MKRIGMAVVLTAGLFISAAGSALAQSFDDVSQSFWAESEITYLSERGIISGYEDGGFHPNEPVKRSQAAAMIVKALDLETGDRPSPDFSDISQDFHAYEEAAAVKDEEIITGNNGEFLPNNSLKRGQMAAVLSRSFDFSDGEGSNYFRDVEEGDAFFHDIQAIAQADITTGYQDGTFGPNEDVTRAQFSVFLARALDPEQFVEPDRTTYINERFGYEVTYPDEWTPGREADNGDGKVLHSSEASTIRAYGTHHMESTAPDLSNYQEVTLQNGDEAHYQTTRENGMITFDLVRIEGGTEYHVSGEVSEAFYSTNGDEIRDTIYSLKTVD</sequence>
<dbReference type="PROSITE" id="PS51272">
    <property type="entry name" value="SLH"/>
    <property type="match status" value="2"/>
</dbReference>
<feature type="signal peptide" evidence="2">
    <location>
        <begin position="1"/>
        <end position="24"/>
    </location>
</feature>
<gene>
    <name evidence="4" type="ORF">ACFSUB_05890</name>
</gene>
<dbReference type="Proteomes" id="UP001597520">
    <property type="component" value="Unassembled WGS sequence"/>
</dbReference>
<dbReference type="EMBL" id="JBHUML010000002">
    <property type="protein sequence ID" value="MFD2704991.1"/>
    <property type="molecule type" value="Genomic_DNA"/>
</dbReference>
<dbReference type="InterPro" id="IPR051465">
    <property type="entry name" value="Cell_Envelope_Struct_Comp"/>
</dbReference>
<evidence type="ECO:0000256" key="1">
    <source>
        <dbReference type="ARBA" id="ARBA00022729"/>
    </source>
</evidence>
<name>A0ABW5SZ35_9BACI</name>
<evidence type="ECO:0000256" key="2">
    <source>
        <dbReference type="SAM" id="SignalP"/>
    </source>
</evidence>
<evidence type="ECO:0000313" key="5">
    <source>
        <dbReference type="Proteomes" id="UP001597520"/>
    </source>
</evidence>
<keyword evidence="5" id="KW-1185">Reference proteome</keyword>
<dbReference type="PANTHER" id="PTHR43308:SF5">
    <property type="entry name" value="S-LAYER PROTEIN _ PEPTIDOGLYCAN ENDO-BETA-N-ACETYLGLUCOSAMINIDASE"/>
    <property type="match status" value="1"/>
</dbReference>
<organism evidence="4 5">
    <name type="scientific">Salibacterium lacus</name>
    <dbReference type="NCBI Taxonomy" id="1898109"/>
    <lineage>
        <taxon>Bacteria</taxon>
        <taxon>Bacillati</taxon>
        <taxon>Bacillota</taxon>
        <taxon>Bacilli</taxon>
        <taxon>Bacillales</taxon>
        <taxon>Bacillaceae</taxon>
    </lineage>
</organism>
<keyword evidence="1 2" id="KW-0732">Signal</keyword>
<dbReference type="InterPro" id="IPR001119">
    <property type="entry name" value="SLH_dom"/>
</dbReference>
<evidence type="ECO:0000259" key="3">
    <source>
        <dbReference type="PROSITE" id="PS51272"/>
    </source>
</evidence>
<evidence type="ECO:0000313" key="4">
    <source>
        <dbReference type="EMBL" id="MFD2704991.1"/>
    </source>
</evidence>